<feature type="transmembrane region" description="Helical" evidence="1">
    <location>
        <begin position="96"/>
        <end position="114"/>
    </location>
</feature>
<dbReference type="STRING" id="930152.SAMN05216565_103141"/>
<organism evidence="2 3">
    <name type="scientific">Litchfieldia salsa</name>
    <dbReference type="NCBI Taxonomy" id="930152"/>
    <lineage>
        <taxon>Bacteria</taxon>
        <taxon>Bacillati</taxon>
        <taxon>Bacillota</taxon>
        <taxon>Bacilli</taxon>
        <taxon>Bacillales</taxon>
        <taxon>Bacillaceae</taxon>
        <taxon>Litchfieldia</taxon>
    </lineage>
</organism>
<keyword evidence="3" id="KW-1185">Reference proteome</keyword>
<feature type="transmembrane region" description="Helical" evidence="1">
    <location>
        <begin position="32"/>
        <end position="50"/>
    </location>
</feature>
<dbReference type="OrthoDB" id="1683771at2"/>
<protein>
    <submittedName>
        <fullName evidence="2">Uncharacterized protein</fullName>
    </submittedName>
</protein>
<evidence type="ECO:0000313" key="2">
    <source>
        <dbReference type="EMBL" id="SDP45745.1"/>
    </source>
</evidence>
<keyword evidence="1" id="KW-0812">Transmembrane</keyword>
<dbReference type="Proteomes" id="UP000199159">
    <property type="component" value="Unassembled WGS sequence"/>
</dbReference>
<gene>
    <name evidence="2" type="ORF">SAMN05216565_103141</name>
</gene>
<sequence>MSINKQWTINIVMIVLSWISLLFMGSKSMKRFLPASIFIVVFEALNVQIGKKRKWWIFYKKPNSYFSGEFPFNIGPFFAGTIWILKLTYGNFKRFLMLNAIVDGFFAFVIPKWLEKLKVGKLVRLNHFQFFLYMFYKAYILYGFQKMIENSRKELILINKGKSFLNQE</sequence>
<dbReference type="AlphaFoldDB" id="A0A1H0SVR1"/>
<dbReference type="RefSeq" id="WP_090851760.1">
    <property type="nucleotide sequence ID" value="NZ_FNJU01000003.1"/>
</dbReference>
<keyword evidence="1" id="KW-0472">Membrane</keyword>
<feature type="transmembrane region" description="Helical" evidence="1">
    <location>
        <begin position="6"/>
        <end position="25"/>
    </location>
</feature>
<dbReference type="EMBL" id="FNJU01000003">
    <property type="protein sequence ID" value="SDP45745.1"/>
    <property type="molecule type" value="Genomic_DNA"/>
</dbReference>
<proteinExistence type="predicted"/>
<accession>A0A1H0SVR1</accession>
<reference evidence="3" key="1">
    <citation type="submission" date="2016-10" db="EMBL/GenBank/DDBJ databases">
        <authorList>
            <person name="Varghese N."/>
            <person name="Submissions S."/>
        </authorList>
    </citation>
    <scope>NUCLEOTIDE SEQUENCE [LARGE SCALE GENOMIC DNA]</scope>
    <source>
        <strain evidence="3">IBRC-M10078</strain>
    </source>
</reference>
<evidence type="ECO:0000313" key="3">
    <source>
        <dbReference type="Proteomes" id="UP000199159"/>
    </source>
</evidence>
<feature type="transmembrane region" description="Helical" evidence="1">
    <location>
        <begin position="70"/>
        <end position="89"/>
    </location>
</feature>
<keyword evidence="1" id="KW-1133">Transmembrane helix</keyword>
<evidence type="ECO:0000256" key="1">
    <source>
        <dbReference type="SAM" id="Phobius"/>
    </source>
</evidence>
<name>A0A1H0SVR1_9BACI</name>